<dbReference type="GO" id="GO:0045017">
    <property type="term" value="P:glycerolipid biosynthetic process"/>
    <property type="evidence" value="ECO:0007669"/>
    <property type="project" value="InterPro"/>
</dbReference>
<comment type="caution">
    <text evidence="2">The sequence shown here is derived from an EMBL/GenBank/DDBJ whole genome shotgun (WGS) entry which is preliminary data.</text>
</comment>
<protein>
    <recommendedName>
        <fullName evidence="1">O-acyltransferase WSD1-like N-terminal domain-containing protein</fullName>
    </recommendedName>
</protein>
<dbReference type="AlphaFoldDB" id="A0A226DQL5"/>
<dbReference type="OrthoDB" id="619536at2759"/>
<dbReference type="Pfam" id="PF03007">
    <property type="entry name" value="WS_DGAT_cat"/>
    <property type="match status" value="1"/>
</dbReference>
<gene>
    <name evidence="2" type="ORF">Fcan01_17622</name>
</gene>
<dbReference type="GO" id="GO:0004144">
    <property type="term" value="F:diacylglycerol O-acyltransferase activity"/>
    <property type="evidence" value="ECO:0007669"/>
    <property type="project" value="InterPro"/>
</dbReference>
<evidence type="ECO:0000259" key="1">
    <source>
        <dbReference type="Pfam" id="PF03007"/>
    </source>
</evidence>
<organism evidence="2 3">
    <name type="scientific">Folsomia candida</name>
    <name type="common">Springtail</name>
    <dbReference type="NCBI Taxonomy" id="158441"/>
    <lineage>
        <taxon>Eukaryota</taxon>
        <taxon>Metazoa</taxon>
        <taxon>Ecdysozoa</taxon>
        <taxon>Arthropoda</taxon>
        <taxon>Hexapoda</taxon>
        <taxon>Collembola</taxon>
        <taxon>Entomobryomorpha</taxon>
        <taxon>Isotomoidea</taxon>
        <taxon>Isotomidae</taxon>
        <taxon>Proisotominae</taxon>
        <taxon>Folsomia</taxon>
    </lineage>
</organism>
<name>A0A226DQL5_FOLCA</name>
<evidence type="ECO:0000313" key="3">
    <source>
        <dbReference type="Proteomes" id="UP000198287"/>
    </source>
</evidence>
<keyword evidence="3" id="KW-1185">Reference proteome</keyword>
<dbReference type="InterPro" id="IPR004255">
    <property type="entry name" value="O-acyltransferase_WSD1_N"/>
</dbReference>
<evidence type="ECO:0000313" key="2">
    <source>
        <dbReference type="EMBL" id="OXA47489.1"/>
    </source>
</evidence>
<accession>A0A226DQL5</accession>
<sequence>MSPIKTCLLALFFLFLYLSISIPLRTYKAIVTFFRLLTRRRLGTQLTAYDAIFAVDDVTHPHGANVTLLFFEGEITLEKVVAKVEELIKLDNFSKLRQKMVNFGGYFYWSEVSNVRVEDHVRMGARFDPLLEEEEHDGVLNRFLSGEMIAPFREGSPLWNVTLLPGYKCGGSVLVIRIHHTYADGYSQNYLVDCLLGVRSGYFVKPKKNEGWRDSLSLLLRSTRMMATLYQEALAAPTNIYTCPKRATSGVIAMATLPLSTYKMIRRKTDTHFASIGMSLMIGALRRFHAETMTPTELESYLPKLVGIMHALPKPGHPLTKLVNHWGVGLFKIPTLADPLERLIKTEEHFKSYTGQGYDELLHVLMRVLGWAPNVVLKKFFGLNFGTSMGFTSVPAITFATAVYTHADLASITLYANRDIVPDQAGMDRVAGYLRDEFSELAKQVDHAYKRGLKLG</sequence>
<dbReference type="EMBL" id="LNIX01000013">
    <property type="protein sequence ID" value="OXA47489.1"/>
    <property type="molecule type" value="Genomic_DNA"/>
</dbReference>
<reference evidence="2 3" key="1">
    <citation type="submission" date="2015-12" db="EMBL/GenBank/DDBJ databases">
        <title>The genome of Folsomia candida.</title>
        <authorList>
            <person name="Faddeeva A."/>
            <person name="Derks M.F."/>
            <person name="Anvar Y."/>
            <person name="Smit S."/>
            <person name="Van Straalen N."/>
            <person name="Roelofs D."/>
        </authorList>
    </citation>
    <scope>NUCLEOTIDE SEQUENCE [LARGE SCALE GENOMIC DNA]</scope>
    <source>
        <strain evidence="2 3">VU population</strain>
        <tissue evidence="2">Whole body</tissue>
    </source>
</reference>
<feature type="domain" description="O-acyltransferase WSD1-like N-terminal" evidence="1">
    <location>
        <begin position="105"/>
        <end position="200"/>
    </location>
</feature>
<proteinExistence type="predicted"/>
<dbReference type="SUPFAM" id="SSF52777">
    <property type="entry name" value="CoA-dependent acyltransferases"/>
    <property type="match status" value="1"/>
</dbReference>
<dbReference type="Proteomes" id="UP000198287">
    <property type="component" value="Unassembled WGS sequence"/>
</dbReference>